<dbReference type="EMBL" id="JBFOLJ010000016">
    <property type="protein sequence ID" value="KAL2469194.1"/>
    <property type="molecule type" value="Genomic_DNA"/>
</dbReference>
<sequence>MANSSDDVRFHRRVRRIRPKLTRRLRLLPRSYMHPFFYASLSSTNTPRIYPLFMYSFLYKNDMLSRLLSCSRVLASTAIHHFPTHKTTQNPVFYKFYSIP</sequence>
<comment type="caution">
    <text evidence="1">The sequence shown here is derived from an EMBL/GenBank/DDBJ whole genome shotgun (WGS) entry which is preliminary data.</text>
</comment>
<gene>
    <name evidence="1" type="ORF">Fot_50770</name>
</gene>
<evidence type="ECO:0000313" key="1">
    <source>
        <dbReference type="EMBL" id="KAL2469194.1"/>
    </source>
</evidence>
<keyword evidence="2" id="KW-1185">Reference proteome</keyword>
<organism evidence="1 2">
    <name type="scientific">Forsythia ovata</name>
    <dbReference type="NCBI Taxonomy" id="205694"/>
    <lineage>
        <taxon>Eukaryota</taxon>
        <taxon>Viridiplantae</taxon>
        <taxon>Streptophyta</taxon>
        <taxon>Embryophyta</taxon>
        <taxon>Tracheophyta</taxon>
        <taxon>Spermatophyta</taxon>
        <taxon>Magnoliopsida</taxon>
        <taxon>eudicotyledons</taxon>
        <taxon>Gunneridae</taxon>
        <taxon>Pentapetalae</taxon>
        <taxon>asterids</taxon>
        <taxon>lamiids</taxon>
        <taxon>Lamiales</taxon>
        <taxon>Oleaceae</taxon>
        <taxon>Forsythieae</taxon>
        <taxon>Forsythia</taxon>
    </lineage>
</organism>
<dbReference type="Proteomes" id="UP001604277">
    <property type="component" value="Unassembled WGS sequence"/>
</dbReference>
<protein>
    <submittedName>
        <fullName evidence="1">Uncharacterized protein</fullName>
    </submittedName>
</protein>
<accession>A0ABD1Q209</accession>
<reference evidence="2" key="1">
    <citation type="submission" date="2024-07" db="EMBL/GenBank/DDBJ databases">
        <title>Two chromosome-level genome assemblies of Korean endemic species Abeliophyllum distichum and Forsythia ovata (Oleaceae).</title>
        <authorList>
            <person name="Jang H."/>
        </authorList>
    </citation>
    <scope>NUCLEOTIDE SEQUENCE [LARGE SCALE GENOMIC DNA]</scope>
</reference>
<evidence type="ECO:0000313" key="2">
    <source>
        <dbReference type="Proteomes" id="UP001604277"/>
    </source>
</evidence>
<proteinExistence type="predicted"/>
<dbReference type="AlphaFoldDB" id="A0ABD1Q209"/>
<name>A0ABD1Q209_9LAMI</name>